<dbReference type="InterPro" id="IPR036691">
    <property type="entry name" value="Endo/exonu/phosph_ase_sf"/>
</dbReference>
<dbReference type="GO" id="GO:0007508">
    <property type="term" value="P:larval heart development"/>
    <property type="evidence" value="ECO:0007669"/>
    <property type="project" value="TreeGrafter"/>
</dbReference>
<evidence type="ECO:0000259" key="2">
    <source>
        <dbReference type="Pfam" id="PF14529"/>
    </source>
</evidence>
<gene>
    <name evidence="3" type="ORF">MCOR_24177</name>
</gene>
<keyword evidence="4" id="KW-1185">Reference proteome</keyword>
<sequence>MDQHAVTDIKIKRRCKQIMENYEERVSSLEKTIENKCDEERVIETIREEVSICNEEMVKAIVKEEVSKLESPGSPSIRTQDFIRQLNALNTEVCSKCYSHILIMGDFNFPEINWDIWNSPGDIMESNEYKFLENLQEFFLFQHIAKPTRWRDTNTPHTIDLILTNEEQMISNLEYQSPLGKSDHCNMKFDFN</sequence>
<dbReference type="AlphaFoldDB" id="A0A6J8C0A1"/>
<protein>
    <recommendedName>
        <fullName evidence="2">Endonuclease/exonuclease/phosphatase domain-containing protein</fullName>
    </recommendedName>
</protein>
<dbReference type="GO" id="GO:0031012">
    <property type="term" value="C:extracellular matrix"/>
    <property type="evidence" value="ECO:0007669"/>
    <property type="project" value="TreeGrafter"/>
</dbReference>
<reference evidence="3 4" key="1">
    <citation type="submission" date="2020-06" db="EMBL/GenBank/DDBJ databases">
        <authorList>
            <person name="Li R."/>
            <person name="Bekaert M."/>
        </authorList>
    </citation>
    <scope>NUCLEOTIDE SEQUENCE [LARGE SCALE GENOMIC DNA]</scope>
    <source>
        <strain evidence="4">wild</strain>
    </source>
</reference>
<keyword evidence="1" id="KW-0175">Coiled coil</keyword>
<dbReference type="Gene3D" id="3.60.10.10">
    <property type="entry name" value="Endonuclease/exonuclease/phosphatase"/>
    <property type="match status" value="1"/>
</dbReference>
<dbReference type="SUPFAM" id="SSF56219">
    <property type="entry name" value="DNase I-like"/>
    <property type="match status" value="1"/>
</dbReference>
<dbReference type="GO" id="GO:0003824">
    <property type="term" value="F:catalytic activity"/>
    <property type="evidence" value="ECO:0007669"/>
    <property type="project" value="InterPro"/>
</dbReference>
<accession>A0A6J8C0A1</accession>
<evidence type="ECO:0000256" key="1">
    <source>
        <dbReference type="SAM" id="Coils"/>
    </source>
</evidence>
<organism evidence="3 4">
    <name type="scientific">Mytilus coruscus</name>
    <name type="common">Sea mussel</name>
    <dbReference type="NCBI Taxonomy" id="42192"/>
    <lineage>
        <taxon>Eukaryota</taxon>
        <taxon>Metazoa</taxon>
        <taxon>Spiralia</taxon>
        <taxon>Lophotrochozoa</taxon>
        <taxon>Mollusca</taxon>
        <taxon>Bivalvia</taxon>
        <taxon>Autobranchia</taxon>
        <taxon>Pteriomorphia</taxon>
        <taxon>Mytilida</taxon>
        <taxon>Mytiloidea</taxon>
        <taxon>Mytilidae</taxon>
        <taxon>Mytilinae</taxon>
        <taxon>Mytilus</taxon>
    </lineage>
</organism>
<dbReference type="OrthoDB" id="6279178at2759"/>
<dbReference type="PANTHER" id="PTHR33395">
    <property type="entry name" value="TRANSCRIPTASE, PUTATIVE-RELATED-RELATED"/>
    <property type="match status" value="1"/>
</dbReference>
<dbReference type="GO" id="GO:0061343">
    <property type="term" value="P:cell adhesion involved in heart morphogenesis"/>
    <property type="evidence" value="ECO:0007669"/>
    <property type="project" value="TreeGrafter"/>
</dbReference>
<feature type="domain" description="Endonuclease/exonuclease/phosphatase" evidence="2">
    <location>
        <begin position="79"/>
        <end position="185"/>
    </location>
</feature>
<dbReference type="Pfam" id="PF14529">
    <property type="entry name" value="Exo_endo_phos_2"/>
    <property type="match status" value="1"/>
</dbReference>
<name>A0A6J8C0A1_MYTCO</name>
<dbReference type="InterPro" id="IPR005135">
    <property type="entry name" value="Endo/exonuclease/phosphatase"/>
</dbReference>
<evidence type="ECO:0000313" key="4">
    <source>
        <dbReference type="Proteomes" id="UP000507470"/>
    </source>
</evidence>
<feature type="coiled-coil region" evidence="1">
    <location>
        <begin position="12"/>
        <end position="39"/>
    </location>
</feature>
<evidence type="ECO:0000313" key="3">
    <source>
        <dbReference type="EMBL" id="CAC5388951.1"/>
    </source>
</evidence>
<dbReference type="PANTHER" id="PTHR33395:SF21">
    <property type="entry name" value="PERICARDIN"/>
    <property type="match status" value="1"/>
</dbReference>
<proteinExistence type="predicted"/>
<dbReference type="EMBL" id="CACVKT020004298">
    <property type="protein sequence ID" value="CAC5388951.1"/>
    <property type="molecule type" value="Genomic_DNA"/>
</dbReference>
<dbReference type="Proteomes" id="UP000507470">
    <property type="component" value="Unassembled WGS sequence"/>
</dbReference>